<dbReference type="SUPFAM" id="SSF48264">
    <property type="entry name" value="Cytochrome P450"/>
    <property type="match status" value="1"/>
</dbReference>
<reference evidence="2 3" key="1">
    <citation type="submission" date="2023-12" db="EMBL/GenBank/DDBJ databases">
        <title>A high-quality genome assembly for Dillenia turbinata (Dilleniales).</title>
        <authorList>
            <person name="Chanderbali A."/>
        </authorList>
    </citation>
    <scope>NUCLEOTIDE SEQUENCE [LARGE SCALE GENOMIC DNA]</scope>
    <source>
        <strain evidence="2">LSX21</strain>
        <tissue evidence="2">Leaf</tissue>
    </source>
</reference>
<evidence type="ECO:0000256" key="1">
    <source>
        <dbReference type="ARBA" id="ARBA00010617"/>
    </source>
</evidence>
<dbReference type="Gene3D" id="1.10.630.10">
    <property type="entry name" value="Cytochrome P450"/>
    <property type="match status" value="1"/>
</dbReference>
<sequence length="263" mass="29797">MAVALLLFYMKRVHHVHPKSRPPGPPGWPVIGNMLDLGTMPHQSFYKLRLKYGPFIWLQLGSVGTVVVQSAKAAADLFKNHDQAVSDRKVPLALTAHGYNLGSLAVANYGEQWRALRKLCSAELLVSKRINDTAHVRRKVIDDMIRWIEEEAMVSKARGGSEEGFEFFDAMNKLTEWARKPNIADFLPFLQWVDPQGIQRDMIRDMGRALKIAAGFVRERTRVQSLGQEKVKDFLDALLEYEADGKEGPEKISDKNIEILMLI</sequence>
<dbReference type="AlphaFoldDB" id="A0AAN8W044"/>
<proteinExistence type="inferred from homology"/>
<dbReference type="GO" id="GO:0016705">
    <property type="term" value="F:oxidoreductase activity, acting on paired donors, with incorporation or reduction of molecular oxygen"/>
    <property type="evidence" value="ECO:0007669"/>
    <property type="project" value="InterPro"/>
</dbReference>
<evidence type="ECO:0000313" key="2">
    <source>
        <dbReference type="EMBL" id="KAK6943958.1"/>
    </source>
</evidence>
<dbReference type="InterPro" id="IPR036396">
    <property type="entry name" value="Cyt_P450_sf"/>
</dbReference>
<name>A0AAN8W044_9MAGN</name>
<dbReference type="GO" id="GO:0005506">
    <property type="term" value="F:iron ion binding"/>
    <property type="evidence" value="ECO:0007669"/>
    <property type="project" value="InterPro"/>
</dbReference>
<accession>A0AAN8W044</accession>
<gene>
    <name evidence="2" type="ORF">RJ641_025060</name>
</gene>
<dbReference type="EMBL" id="JBAMMX010000003">
    <property type="protein sequence ID" value="KAK6943958.1"/>
    <property type="molecule type" value="Genomic_DNA"/>
</dbReference>
<dbReference type="InterPro" id="IPR001128">
    <property type="entry name" value="Cyt_P450"/>
</dbReference>
<dbReference type="GO" id="GO:0020037">
    <property type="term" value="F:heme binding"/>
    <property type="evidence" value="ECO:0007669"/>
    <property type="project" value="InterPro"/>
</dbReference>
<protein>
    <submittedName>
        <fullName evidence="2">Cytochrome P450</fullName>
    </submittedName>
</protein>
<dbReference type="PANTHER" id="PTHR47950">
    <property type="entry name" value="CYTOCHROME P450, FAMILY 76, SUBFAMILY C, POLYPEPTIDE 5-RELATED"/>
    <property type="match status" value="1"/>
</dbReference>
<comment type="caution">
    <text evidence="2">The sequence shown here is derived from an EMBL/GenBank/DDBJ whole genome shotgun (WGS) entry which is preliminary data.</text>
</comment>
<organism evidence="2 3">
    <name type="scientific">Dillenia turbinata</name>
    <dbReference type="NCBI Taxonomy" id="194707"/>
    <lineage>
        <taxon>Eukaryota</taxon>
        <taxon>Viridiplantae</taxon>
        <taxon>Streptophyta</taxon>
        <taxon>Embryophyta</taxon>
        <taxon>Tracheophyta</taxon>
        <taxon>Spermatophyta</taxon>
        <taxon>Magnoliopsida</taxon>
        <taxon>eudicotyledons</taxon>
        <taxon>Gunneridae</taxon>
        <taxon>Pentapetalae</taxon>
        <taxon>Dilleniales</taxon>
        <taxon>Dilleniaceae</taxon>
        <taxon>Dillenia</taxon>
    </lineage>
</organism>
<dbReference type="PANTHER" id="PTHR47950:SF15">
    <property type="entry name" value="CYTOCHROME P450"/>
    <property type="match status" value="1"/>
</dbReference>
<evidence type="ECO:0000313" key="3">
    <source>
        <dbReference type="Proteomes" id="UP001370490"/>
    </source>
</evidence>
<comment type="similarity">
    <text evidence="1">Belongs to the cytochrome P450 family.</text>
</comment>
<dbReference type="Proteomes" id="UP001370490">
    <property type="component" value="Unassembled WGS sequence"/>
</dbReference>
<dbReference type="GO" id="GO:0004497">
    <property type="term" value="F:monooxygenase activity"/>
    <property type="evidence" value="ECO:0007669"/>
    <property type="project" value="InterPro"/>
</dbReference>
<dbReference type="Pfam" id="PF00067">
    <property type="entry name" value="p450"/>
    <property type="match status" value="2"/>
</dbReference>
<keyword evidence="3" id="KW-1185">Reference proteome</keyword>